<dbReference type="Gene3D" id="3.40.50.720">
    <property type="entry name" value="NAD(P)-binding Rossmann-like Domain"/>
    <property type="match status" value="2"/>
</dbReference>
<name>A0ABS4KD22_9FIRM</name>
<dbReference type="InterPro" id="IPR050857">
    <property type="entry name" value="D-2-hydroxyacid_DH"/>
</dbReference>
<keyword evidence="2" id="KW-0028">Amino-acid biosynthesis</keyword>
<dbReference type="SUPFAM" id="SSF52283">
    <property type="entry name" value="Formate/glycerate dehydrogenase catalytic domain-like"/>
    <property type="match status" value="1"/>
</dbReference>
<comment type="similarity">
    <text evidence="1 5">Belongs to the D-isomer specific 2-hydroxyacid dehydrogenase family.</text>
</comment>
<keyword evidence="4" id="KW-0520">NAD</keyword>
<evidence type="ECO:0000256" key="5">
    <source>
        <dbReference type="RuleBase" id="RU003719"/>
    </source>
</evidence>
<evidence type="ECO:0000259" key="6">
    <source>
        <dbReference type="Pfam" id="PF00389"/>
    </source>
</evidence>
<evidence type="ECO:0000256" key="4">
    <source>
        <dbReference type="ARBA" id="ARBA00023027"/>
    </source>
</evidence>
<evidence type="ECO:0000256" key="2">
    <source>
        <dbReference type="ARBA" id="ARBA00022605"/>
    </source>
</evidence>
<keyword evidence="3 5" id="KW-0560">Oxidoreductase</keyword>
<accession>A0ABS4KD22</accession>
<dbReference type="RefSeq" id="WP_210060954.1">
    <property type="nucleotide sequence ID" value="NZ_JAGGLJ010000010.1"/>
</dbReference>
<dbReference type="GO" id="GO:0047964">
    <property type="term" value="F:glyoxylate reductase (NADH) activity"/>
    <property type="evidence" value="ECO:0007669"/>
    <property type="project" value="UniProtKB-EC"/>
</dbReference>
<evidence type="ECO:0000259" key="7">
    <source>
        <dbReference type="Pfam" id="PF02826"/>
    </source>
</evidence>
<dbReference type="PANTHER" id="PTHR42789">
    <property type="entry name" value="D-ISOMER SPECIFIC 2-HYDROXYACID DEHYDROGENASE FAMILY PROTEIN (AFU_ORTHOLOGUE AFUA_6G10090)"/>
    <property type="match status" value="1"/>
</dbReference>
<comment type="caution">
    <text evidence="8">The sequence shown here is derived from an EMBL/GenBank/DDBJ whole genome shotgun (WGS) entry which is preliminary data.</text>
</comment>
<gene>
    <name evidence="8" type="ORF">J2Z71_001200</name>
</gene>
<feature type="domain" description="D-isomer specific 2-hydroxyacid dehydrogenase NAD-binding" evidence="7">
    <location>
        <begin position="108"/>
        <end position="284"/>
    </location>
</feature>
<sequence>MKVFVTSRVPEKIYEMLNENFEIIYHNSEIPLSKEEIINGVSDAEAILCPLSDKIDKDIIDSGKNLKIIANYGAGFDNIDIEYAKEKNIIVTNAPAPSSAVSTAELSFGLILCLARNLVRGDEEVRNNKFYGWRPTYFLGSELRNKTVGIIGMGNIGKNLAKRCLSFEMNVIYYSRNRKEDIESLGAKYMSREEVIENADFISLHSAYAKELHHMISDKEFDNMKKSAFLINAARGPLVDEKALIRALKEEKIAGAALDVYEFEPKVSKELLTLKNIILEPHLGNATYEARGEMGDAAFYNLLDYKEGKTPRNKVN</sequence>
<dbReference type="EMBL" id="JAGGLJ010000010">
    <property type="protein sequence ID" value="MBP2025657.1"/>
    <property type="molecule type" value="Genomic_DNA"/>
</dbReference>
<dbReference type="InterPro" id="IPR006139">
    <property type="entry name" value="D-isomer_2_OHA_DH_cat_dom"/>
</dbReference>
<evidence type="ECO:0000256" key="1">
    <source>
        <dbReference type="ARBA" id="ARBA00005854"/>
    </source>
</evidence>
<evidence type="ECO:0000313" key="9">
    <source>
        <dbReference type="Proteomes" id="UP001519306"/>
    </source>
</evidence>
<dbReference type="Proteomes" id="UP001519306">
    <property type="component" value="Unassembled WGS sequence"/>
</dbReference>
<dbReference type="InterPro" id="IPR029753">
    <property type="entry name" value="D-isomer_DH_CS"/>
</dbReference>
<keyword evidence="9" id="KW-1185">Reference proteome</keyword>
<organism evidence="8 9">
    <name type="scientific">Peptoniphilus stercorisuis</name>
    <dbReference type="NCBI Taxonomy" id="1436965"/>
    <lineage>
        <taxon>Bacteria</taxon>
        <taxon>Bacillati</taxon>
        <taxon>Bacillota</taxon>
        <taxon>Tissierellia</taxon>
        <taxon>Tissierellales</taxon>
        <taxon>Peptoniphilaceae</taxon>
        <taxon>Peptoniphilus</taxon>
    </lineage>
</organism>
<protein>
    <submittedName>
        <fullName evidence="8">Glyoxylate reductase</fullName>
        <ecNumber evidence="8">1.1.1.26</ecNumber>
    </submittedName>
</protein>
<dbReference type="PROSITE" id="PS00671">
    <property type="entry name" value="D_2_HYDROXYACID_DH_3"/>
    <property type="match status" value="1"/>
</dbReference>
<dbReference type="Pfam" id="PF00389">
    <property type="entry name" value="2-Hacid_dh"/>
    <property type="match status" value="1"/>
</dbReference>
<reference evidence="8 9" key="1">
    <citation type="submission" date="2021-03" db="EMBL/GenBank/DDBJ databases">
        <title>Genomic Encyclopedia of Type Strains, Phase IV (KMG-IV): sequencing the most valuable type-strain genomes for metagenomic binning, comparative biology and taxonomic classification.</title>
        <authorList>
            <person name="Goeker M."/>
        </authorList>
    </citation>
    <scope>NUCLEOTIDE SEQUENCE [LARGE SCALE GENOMIC DNA]</scope>
    <source>
        <strain evidence="8 9">DSM 27563</strain>
    </source>
</reference>
<dbReference type="PROSITE" id="PS00065">
    <property type="entry name" value="D_2_HYDROXYACID_DH_1"/>
    <property type="match status" value="1"/>
</dbReference>
<dbReference type="InterPro" id="IPR029752">
    <property type="entry name" value="D-isomer_DH_CS1"/>
</dbReference>
<feature type="domain" description="D-isomer specific 2-hydroxyacid dehydrogenase catalytic" evidence="6">
    <location>
        <begin position="3"/>
        <end position="316"/>
    </location>
</feature>
<dbReference type="PANTHER" id="PTHR42789:SF1">
    <property type="entry name" value="D-ISOMER SPECIFIC 2-HYDROXYACID DEHYDROGENASE FAMILY PROTEIN (AFU_ORTHOLOGUE AFUA_6G10090)"/>
    <property type="match status" value="1"/>
</dbReference>
<evidence type="ECO:0000313" key="8">
    <source>
        <dbReference type="EMBL" id="MBP2025657.1"/>
    </source>
</evidence>
<dbReference type="InterPro" id="IPR036291">
    <property type="entry name" value="NAD(P)-bd_dom_sf"/>
</dbReference>
<evidence type="ECO:0000256" key="3">
    <source>
        <dbReference type="ARBA" id="ARBA00023002"/>
    </source>
</evidence>
<dbReference type="InterPro" id="IPR006140">
    <property type="entry name" value="D-isomer_DH_NAD-bd"/>
</dbReference>
<dbReference type="CDD" id="cd12178">
    <property type="entry name" value="2-Hacid_dh_13"/>
    <property type="match status" value="1"/>
</dbReference>
<dbReference type="Pfam" id="PF02826">
    <property type="entry name" value="2-Hacid_dh_C"/>
    <property type="match status" value="1"/>
</dbReference>
<dbReference type="EC" id="1.1.1.26" evidence="8"/>
<proteinExistence type="inferred from homology"/>
<dbReference type="SUPFAM" id="SSF51735">
    <property type="entry name" value="NAD(P)-binding Rossmann-fold domains"/>
    <property type="match status" value="1"/>
</dbReference>